<proteinExistence type="predicted"/>
<evidence type="ECO:0000313" key="2">
    <source>
        <dbReference type="EMBL" id="MBD8015630.1"/>
    </source>
</evidence>
<comment type="caution">
    <text evidence="2">The sequence shown here is derived from an EMBL/GenBank/DDBJ whole genome shotgun (WGS) entry which is preliminary data.</text>
</comment>
<dbReference type="Proteomes" id="UP000658980">
    <property type="component" value="Unassembled WGS sequence"/>
</dbReference>
<dbReference type="Pfam" id="PF07872">
    <property type="entry name" value="DUF1659"/>
    <property type="match status" value="1"/>
</dbReference>
<gene>
    <name evidence="2" type="ORF">H9630_12450</name>
</gene>
<dbReference type="EMBL" id="JACSPU010000004">
    <property type="protein sequence ID" value="MBD8015630.1"/>
    <property type="molecule type" value="Genomic_DNA"/>
</dbReference>
<dbReference type="InterPro" id="IPR012454">
    <property type="entry name" value="DUF1659"/>
</dbReference>
<name>A0ABR8WF38_9BACL</name>
<keyword evidence="3" id="KW-1185">Reference proteome</keyword>
<protein>
    <submittedName>
        <fullName evidence="2">DUF1659 domain-containing protein</fullName>
    </submittedName>
</protein>
<feature type="domain" description="DUF1659" evidence="1">
    <location>
        <begin position="4"/>
        <end position="70"/>
    </location>
</feature>
<evidence type="ECO:0000259" key="1">
    <source>
        <dbReference type="Pfam" id="PF07872"/>
    </source>
</evidence>
<evidence type="ECO:0000313" key="3">
    <source>
        <dbReference type="Proteomes" id="UP000658980"/>
    </source>
</evidence>
<dbReference type="RefSeq" id="WP_191715807.1">
    <property type="nucleotide sequence ID" value="NZ_JACSPU010000004.1"/>
</dbReference>
<reference evidence="2 3" key="1">
    <citation type="submission" date="2020-08" db="EMBL/GenBank/DDBJ databases">
        <title>A Genomic Blueprint of the Chicken Gut Microbiome.</title>
        <authorList>
            <person name="Gilroy R."/>
            <person name="Ravi A."/>
            <person name="Getino M."/>
            <person name="Pursley I."/>
            <person name="Horton D.L."/>
            <person name="Alikhan N.-F."/>
            <person name="Baker D."/>
            <person name="Gharbi K."/>
            <person name="Hall N."/>
            <person name="Watson M."/>
            <person name="Adriaenssens E.M."/>
            <person name="Foster-Nyarko E."/>
            <person name="Jarju S."/>
            <person name="Secka A."/>
            <person name="Antonio M."/>
            <person name="Oren A."/>
            <person name="Chaudhuri R."/>
            <person name="La Ragione R.M."/>
            <person name="Hildebrand F."/>
            <person name="Pallen M.J."/>
        </authorList>
    </citation>
    <scope>NUCLEOTIDE SEQUENCE [LARGE SCALE GENOMIC DNA]</scope>
    <source>
        <strain evidence="2 3">Sa1BUA13</strain>
    </source>
</reference>
<sequence>MAFSDFKNASIRCTYENGLDANGKVKKKIKAYHNVKETAATDNIFGATAVLANFGTRTLMDVEKQSTITIYQ</sequence>
<organism evidence="2 3">
    <name type="scientific">Planococcus wigleyi</name>
    <dbReference type="NCBI Taxonomy" id="2762216"/>
    <lineage>
        <taxon>Bacteria</taxon>
        <taxon>Bacillati</taxon>
        <taxon>Bacillota</taxon>
        <taxon>Bacilli</taxon>
        <taxon>Bacillales</taxon>
        <taxon>Caryophanaceae</taxon>
        <taxon>Planococcus</taxon>
    </lineage>
</organism>
<accession>A0ABR8WF38</accession>